<accession>A0ABQ6RKD2</accession>
<feature type="transmembrane region" description="Helical" evidence="1">
    <location>
        <begin position="6"/>
        <end position="38"/>
    </location>
</feature>
<proteinExistence type="predicted"/>
<organism evidence="2 3">
    <name type="scientific">Pseudoalteromonas fuliginea</name>
    <dbReference type="NCBI Taxonomy" id="1872678"/>
    <lineage>
        <taxon>Bacteria</taxon>
        <taxon>Pseudomonadati</taxon>
        <taxon>Pseudomonadota</taxon>
        <taxon>Gammaproteobacteria</taxon>
        <taxon>Alteromonadales</taxon>
        <taxon>Pseudoalteromonadaceae</taxon>
        <taxon>Pseudoalteromonas</taxon>
    </lineage>
</organism>
<reference evidence="2 3" key="1">
    <citation type="submission" date="2019-01" db="EMBL/GenBank/DDBJ databases">
        <title>Genome sequences of marine Pseudoalteromonas species.</title>
        <authorList>
            <person name="Boraston A.B."/>
            <person name="Hehemann J.-H."/>
            <person name="Vickers C.J."/>
            <person name="Salama-Alber O."/>
            <person name="Abe K."/>
            <person name="Hettle A.J."/>
        </authorList>
    </citation>
    <scope>NUCLEOTIDE SEQUENCE [LARGE SCALE GENOMIC DNA]</scope>
    <source>
        <strain evidence="2 3">PS47</strain>
    </source>
</reference>
<comment type="caution">
    <text evidence="2">The sequence shown here is derived from an EMBL/GenBank/DDBJ whole genome shotgun (WGS) entry which is preliminary data.</text>
</comment>
<keyword evidence="3" id="KW-1185">Reference proteome</keyword>
<evidence type="ECO:0000313" key="3">
    <source>
        <dbReference type="Proteomes" id="UP000322915"/>
    </source>
</evidence>
<dbReference type="Pfam" id="PF19983">
    <property type="entry name" value="DUF6419"/>
    <property type="match status" value="1"/>
</dbReference>
<dbReference type="InterPro" id="IPR046304">
    <property type="entry name" value="DUF6419"/>
</dbReference>
<feature type="transmembrane region" description="Helical" evidence="1">
    <location>
        <begin position="75"/>
        <end position="93"/>
    </location>
</feature>
<gene>
    <name evidence="2" type="ORF">EU509_06250</name>
</gene>
<feature type="transmembrane region" description="Helical" evidence="1">
    <location>
        <begin position="45"/>
        <end position="63"/>
    </location>
</feature>
<sequence length="102" mass="10909">MFKVVIGFSIVLSFLCMLLAAAPFTPAIGVSFIMLFFAGFIGYKGFLQSSIVLLLINTLAVIGSPGMDISNTDTLIFVLILFPISYGGVLIGVRKLVVRTST</sequence>
<evidence type="ECO:0000313" key="2">
    <source>
        <dbReference type="EMBL" id="KAA1160362.1"/>
    </source>
</evidence>
<protein>
    <submittedName>
        <fullName evidence="2">Uncharacterized protein</fullName>
    </submittedName>
</protein>
<dbReference type="RefSeq" id="WP_149604882.1">
    <property type="nucleotide sequence ID" value="NZ_SEUJ01000061.1"/>
</dbReference>
<evidence type="ECO:0000256" key="1">
    <source>
        <dbReference type="SAM" id="Phobius"/>
    </source>
</evidence>
<keyword evidence="1" id="KW-0812">Transmembrane</keyword>
<keyword evidence="1" id="KW-1133">Transmembrane helix</keyword>
<dbReference type="EMBL" id="SEUJ01000061">
    <property type="protein sequence ID" value="KAA1160362.1"/>
    <property type="molecule type" value="Genomic_DNA"/>
</dbReference>
<dbReference type="Proteomes" id="UP000322915">
    <property type="component" value="Unassembled WGS sequence"/>
</dbReference>
<keyword evidence="1" id="KW-0472">Membrane</keyword>
<name>A0ABQ6RKD2_9GAMM</name>